<comment type="subcellular location">
    <subcellularLocation>
        <location evidence="10">Cell membrane</location>
        <topology evidence="10">Multi-pass membrane protein</topology>
    </subcellularLocation>
</comment>
<name>A0A1M4XD88_9FIRM</name>
<keyword evidence="5 10" id="KW-0812">Transmembrane</keyword>
<comment type="subunit">
    <text evidence="10">Forms an energy-coupling factor (ECF) transporter complex composed of an ATP-binding protein (A component, CbiO), a transmembrane protein (T component, CbiQ) and 2 possible substrate-capture proteins (S components, CbiM and CbiN) of unknown stoichimetry.</text>
</comment>
<evidence type="ECO:0000256" key="6">
    <source>
        <dbReference type="ARBA" id="ARBA00022989"/>
    </source>
</evidence>
<dbReference type="GO" id="GO:0009236">
    <property type="term" value="P:cobalamin biosynthetic process"/>
    <property type="evidence" value="ECO:0007669"/>
    <property type="project" value="UniProtKB-UniRule"/>
</dbReference>
<evidence type="ECO:0000256" key="11">
    <source>
        <dbReference type="SAM" id="MobiDB-lite"/>
    </source>
</evidence>
<evidence type="ECO:0000256" key="5">
    <source>
        <dbReference type="ARBA" id="ARBA00022692"/>
    </source>
</evidence>
<accession>A0A1M4XD88</accession>
<evidence type="ECO:0000256" key="9">
    <source>
        <dbReference type="ARBA" id="ARBA00023285"/>
    </source>
</evidence>
<keyword evidence="13" id="KW-1185">Reference proteome</keyword>
<dbReference type="HAMAP" id="MF_00330">
    <property type="entry name" value="CbiN"/>
    <property type="match status" value="1"/>
</dbReference>
<proteinExistence type="inferred from homology"/>
<dbReference type="GO" id="GO:0005886">
    <property type="term" value="C:plasma membrane"/>
    <property type="evidence" value="ECO:0007669"/>
    <property type="project" value="UniProtKB-SubCell"/>
</dbReference>
<evidence type="ECO:0000256" key="10">
    <source>
        <dbReference type="HAMAP-Rule" id="MF_00330"/>
    </source>
</evidence>
<keyword evidence="1 10" id="KW-0171">Cobalt transport</keyword>
<protein>
    <recommendedName>
        <fullName evidence="10">Cobalt transport protein CbiN</fullName>
    </recommendedName>
    <alternativeName>
        <fullName evidence="10">Energy-coupling factor transporter probable substrate-capture protein CbiN</fullName>
        <shortName evidence="10">ECF transporter S component CbiN</shortName>
    </alternativeName>
</protein>
<feature type="region of interest" description="Disordered" evidence="11">
    <location>
        <begin position="91"/>
        <end position="112"/>
    </location>
</feature>
<gene>
    <name evidence="10" type="primary">cbiN</name>
    <name evidence="12" type="ORF">SAMN02745218_01050</name>
</gene>
<evidence type="ECO:0000256" key="1">
    <source>
        <dbReference type="ARBA" id="ARBA00022426"/>
    </source>
</evidence>
<keyword evidence="7 10" id="KW-0406">Ion transport</keyword>
<evidence type="ECO:0000256" key="7">
    <source>
        <dbReference type="ARBA" id="ARBA00023065"/>
    </source>
</evidence>
<evidence type="ECO:0000313" key="12">
    <source>
        <dbReference type="EMBL" id="SHE91401.1"/>
    </source>
</evidence>
<dbReference type="NCBIfam" id="TIGR01165">
    <property type="entry name" value="cbiN"/>
    <property type="match status" value="1"/>
</dbReference>
<keyword evidence="2 10" id="KW-0813">Transport</keyword>
<dbReference type="AlphaFoldDB" id="A0A1M4XD88"/>
<dbReference type="PANTHER" id="PTHR38662:SF1">
    <property type="entry name" value="COBALT TRANSPORT PROTEIN CBIN"/>
    <property type="match status" value="1"/>
</dbReference>
<comment type="similarity">
    <text evidence="10">Belongs to the CbiN family.</text>
</comment>
<reference evidence="13" key="1">
    <citation type="submission" date="2016-11" db="EMBL/GenBank/DDBJ databases">
        <authorList>
            <person name="Varghese N."/>
            <person name="Submissions S."/>
        </authorList>
    </citation>
    <scope>NUCLEOTIDE SEQUENCE [LARGE SCALE GENOMIC DNA]</scope>
    <source>
        <strain evidence="13">DSM 11792</strain>
    </source>
</reference>
<organism evidence="12 13">
    <name type="scientific">Desulfofundulus australicus DSM 11792</name>
    <dbReference type="NCBI Taxonomy" id="1121425"/>
    <lineage>
        <taxon>Bacteria</taxon>
        <taxon>Bacillati</taxon>
        <taxon>Bacillota</taxon>
        <taxon>Clostridia</taxon>
        <taxon>Eubacteriales</taxon>
        <taxon>Peptococcaceae</taxon>
        <taxon>Desulfofundulus</taxon>
    </lineage>
</organism>
<feature type="transmembrane region" description="Helical" evidence="10">
    <location>
        <begin position="7"/>
        <end position="24"/>
    </location>
</feature>
<keyword evidence="3 10" id="KW-1003">Cell membrane</keyword>
<evidence type="ECO:0000256" key="8">
    <source>
        <dbReference type="ARBA" id="ARBA00023136"/>
    </source>
</evidence>
<dbReference type="Proteomes" id="UP000184196">
    <property type="component" value="Unassembled WGS sequence"/>
</dbReference>
<dbReference type="EMBL" id="FQUW01000011">
    <property type="protein sequence ID" value="SHE91401.1"/>
    <property type="molecule type" value="Genomic_DNA"/>
</dbReference>
<keyword evidence="9 10" id="KW-0170">Cobalt</keyword>
<dbReference type="RefSeq" id="WP_073163749.1">
    <property type="nucleotide sequence ID" value="NZ_FQUW01000011.1"/>
</dbReference>
<feature type="transmembrane region" description="Helical" evidence="10">
    <location>
        <begin position="66"/>
        <end position="86"/>
    </location>
</feature>
<dbReference type="InterPro" id="IPR003705">
    <property type="entry name" value="CbiN"/>
</dbReference>
<evidence type="ECO:0000256" key="4">
    <source>
        <dbReference type="ARBA" id="ARBA00022573"/>
    </source>
</evidence>
<keyword evidence="8 10" id="KW-0472">Membrane</keyword>
<dbReference type="UniPathway" id="UPA00148"/>
<evidence type="ECO:0000256" key="2">
    <source>
        <dbReference type="ARBA" id="ARBA00022448"/>
    </source>
</evidence>
<dbReference type="OrthoDB" id="1551318at2"/>
<dbReference type="Pfam" id="PF02553">
    <property type="entry name" value="CbiN"/>
    <property type="match status" value="1"/>
</dbReference>
<keyword evidence="6 10" id="KW-1133">Transmembrane helix</keyword>
<sequence length="112" mass="12355">MKAGLKNLLLILVVLALAVFPLLVNKNAEFGGADEQAEEVIGELQPDYQPWFKSVWEPPSGEIESLLFALQAALGAGFIGYFIGFYRGRREQGTGQESRRGTIKERDAVVQD</sequence>
<comment type="function">
    <text evidence="10">Part of the energy-coupling factor (ECF) transporter complex CbiMNOQ involved in cobalt import.</text>
</comment>
<comment type="pathway">
    <text evidence="10">Cofactor biosynthesis; adenosylcobalamin biosynthesis.</text>
</comment>
<evidence type="ECO:0000256" key="3">
    <source>
        <dbReference type="ARBA" id="ARBA00022475"/>
    </source>
</evidence>
<keyword evidence="4 10" id="KW-0169">Cobalamin biosynthesis</keyword>
<dbReference type="GO" id="GO:0015087">
    <property type="term" value="F:cobalt ion transmembrane transporter activity"/>
    <property type="evidence" value="ECO:0007669"/>
    <property type="project" value="UniProtKB-UniRule"/>
</dbReference>
<dbReference type="NCBIfam" id="NF002780">
    <property type="entry name" value="PRK02898.1"/>
    <property type="match status" value="1"/>
</dbReference>
<evidence type="ECO:0000313" key="13">
    <source>
        <dbReference type="Proteomes" id="UP000184196"/>
    </source>
</evidence>
<dbReference type="PANTHER" id="PTHR38662">
    <property type="entry name" value="COBALT TRANSPORT PROTEIN CBIN"/>
    <property type="match status" value="1"/>
</dbReference>